<gene>
    <name evidence="11" type="ORF">BC6307_18950</name>
</gene>
<feature type="short sequence motif" description="Q motif" evidence="6">
    <location>
        <begin position="2"/>
        <end position="30"/>
    </location>
</feature>
<dbReference type="AlphaFoldDB" id="A0A223KUQ6"/>
<feature type="domain" description="Helicase C-terminal" evidence="9">
    <location>
        <begin position="216"/>
        <end position="376"/>
    </location>
</feature>
<dbReference type="InterPro" id="IPR011545">
    <property type="entry name" value="DEAD/DEAH_box_helicase_dom"/>
</dbReference>
<evidence type="ECO:0000256" key="6">
    <source>
        <dbReference type="PROSITE-ProRule" id="PRU00552"/>
    </source>
</evidence>
<dbReference type="GO" id="GO:0005840">
    <property type="term" value="C:ribosome"/>
    <property type="evidence" value="ECO:0007669"/>
    <property type="project" value="TreeGrafter"/>
</dbReference>
<feature type="domain" description="DEAD-box RNA helicase Q" evidence="10">
    <location>
        <begin position="2"/>
        <end position="30"/>
    </location>
</feature>
<dbReference type="Proteomes" id="UP000215224">
    <property type="component" value="Chromosome"/>
</dbReference>
<dbReference type="GO" id="GO:0009409">
    <property type="term" value="P:response to cold"/>
    <property type="evidence" value="ECO:0007669"/>
    <property type="project" value="TreeGrafter"/>
</dbReference>
<evidence type="ECO:0000256" key="4">
    <source>
        <dbReference type="ARBA" id="ARBA00022806"/>
    </source>
</evidence>
<evidence type="ECO:0000256" key="2">
    <source>
        <dbReference type="ARBA" id="ARBA00022741"/>
    </source>
</evidence>
<keyword evidence="4 11" id="KW-0347">Helicase</keyword>
<dbReference type="Pfam" id="PF00270">
    <property type="entry name" value="DEAD"/>
    <property type="match status" value="1"/>
</dbReference>
<evidence type="ECO:0000256" key="3">
    <source>
        <dbReference type="ARBA" id="ARBA00022801"/>
    </source>
</evidence>
<evidence type="ECO:0000259" key="8">
    <source>
        <dbReference type="PROSITE" id="PS51192"/>
    </source>
</evidence>
<dbReference type="InterPro" id="IPR001650">
    <property type="entry name" value="Helicase_C-like"/>
</dbReference>
<dbReference type="SMART" id="SM00490">
    <property type="entry name" value="HELICc"/>
    <property type="match status" value="1"/>
</dbReference>
<dbReference type="InterPro" id="IPR014001">
    <property type="entry name" value="Helicase_ATP-bd"/>
</dbReference>
<dbReference type="InterPro" id="IPR027417">
    <property type="entry name" value="P-loop_NTPase"/>
</dbReference>
<dbReference type="EMBL" id="CP018866">
    <property type="protein sequence ID" value="AST93190.1"/>
    <property type="molecule type" value="Genomic_DNA"/>
</dbReference>
<evidence type="ECO:0000313" key="12">
    <source>
        <dbReference type="Proteomes" id="UP000215224"/>
    </source>
</evidence>
<accession>A0A223KUQ6</accession>
<dbReference type="PANTHER" id="PTHR47963:SF8">
    <property type="entry name" value="ATP-DEPENDENT RNA HELICASE DEAD"/>
    <property type="match status" value="1"/>
</dbReference>
<evidence type="ECO:0000256" key="1">
    <source>
        <dbReference type="ARBA" id="ARBA00012552"/>
    </source>
</evidence>
<keyword evidence="12" id="KW-1185">Reference proteome</keyword>
<feature type="compositionally biased region" description="Basic and acidic residues" evidence="7">
    <location>
        <begin position="386"/>
        <end position="397"/>
    </location>
</feature>
<dbReference type="GO" id="GO:0016787">
    <property type="term" value="F:hydrolase activity"/>
    <property type="evidence" value="ECO:0007669"/>
    <property type="project" value="UniProtKB-KW"/>
</dbReference>
<dbReference type="InterPro" id="IPR014014">
    <property type="entry name" value="RNA_helicase_DEAD_Q_motif"/>
</dbReference>
<evidence type="ECO:0000259" key="10">
    <source>
        <dbReference type="PROSITE" id="PS51195"/>
    </source>
</evidence>
<keyword evidence="5" id="KW-0067">ATP-binding</keyword>
<dbReference type="SUPFAM" id="SSF52540">
    <property type="entry name" value="P-loop containing nucleoside triphosphate hydrolases"/>
    <property type="match status" value="1"/>
</dbReference>
<dbReference type="CDD" id="cd18787">
    <property type="entry name" value="SF2_C_DEAD"/>
    <property type="match status" value="1"/>
</dbReference>
<dbReference type="InterPro" id="IPR044742">
    <property type="entry name" value="DEAD/DEAH_RhlB"/>
</dbReference>
<dbReference type="CDD" id="cd00268">
    <property type="entry name" value="DEADc"/>
    <property type="match status" value="1"/>
</dbReference>
<dbReference type="STRING" id="1314751.GCA_001591425_03002"/>
<organism evidence="11 12">
    <name type="scientific">Sutcliffiella cohnii</name>
    <dbReference type="NCBI Taxonomy" id="33932"/>
    <lineage>
        <taxon>Bacteria</taxon>
        <taxon>Bacillati</taxon>
        <taxon>Bacillota</taxon>
        <taxon>Bacilli</taxon>
        <taxon>Bacillales</taxon>
        <taxon>Bacillaceae</taxon>
        <taxon>Sutcliffiella</taxon>
    </lineage>
</organism>
<evidence type="ECO:0000256" key="5">
    <source>
        <dbReference type="ARBA" id="ARBA00022840"/>
    </source>
</evidence>
<reference evidence="11 12" key="1">
    <citation type="submission" date="2016-12" db="EMBL/GenBank/DDBJ databases">
        <title>The whole genome sequencing and assembly of Bacillus cohnii DSM 6307T strain.</title>
        <authorList>
            <person name="Lee Y.-J."/>
            <person name="Yi H."/>
            <person name="Bahn Y.-S."/>
            <person name="Kim J.F."/>
            <person name="Lee D.-W."/>
        </authorList>
    </citation>
    <scope>NUCLEOTIDE SEQUENCE [LARGE SCALE GENOMIC DNA]</scope>
    <source>
        <strain evidence="11 12">DSM 6307</strain>
    </source>
</reference>
<sequence>MDNFTTLGISDSLIEKITAQNIDKPTPIQEKTIPVLLEDQDVIAQAKTGTGKTLAFILPMLQKIDVEKDHVQGLIVTPTRELAIQITAELEKLVPKQESDIHVLPVYGGQDVDKQIKQLNRHVHIVVATPGRLLDHVRRETIDLSKVSMLVLDEADQMLHIGFLPEVEAIIEETPSTRQTALFSATISKEVRKLAKRYLKNANHIQVQNKEKTVEQIQQLVVETTDRQKQQALHKTIKEYQPFLAIVFCRTKRRVSKLQYELKSKGYNTEELHGDLSQAKRERVMKLFREAKIHLLIATDVAARGLDVEGVTHVFNYDIPEDVESYIHRIGRTGRAGEDGMAITFVAPKDRQQWDEIEKGLQRTIERKVVEVADKSPEANQQKKKAPTESKKDRREQNIANNKERKQRTTFTSRNEKRKPSRKR</sequence>
<evidence type="ECO:0000259" key="9">
    <source>
        <dbReference type="PROSITE" id="PS51194"/>
    </source>
</evidence>
<keyword evidence="3" id="KW-0378">Hydrolase</keyword>
<dbReference type="Gene3D" id="3.40.50.300">
    <property type="entry name" value="P-loop containing nucleotide triphosphate hydrolases"/>
    <property type="match status" value="2"/>
</dbReference>
<dbReference type="KEGG" id="bcoh:BC6307_18950"/>
<dbReference type="Pfam" id="PF00271">
    <property type="entry name" value="Helicase_C"/>
    <property type="match status" value="1"/>
</dbReference>
<proteinExistence type="predicted"/>
<dbReference type="PANTHER" id="PTHR47963">
    <property type="entry name" value="DEAD-BOX ATP-DEPENDENT RNA HELICASE 47, MITOCHONDRIAL"/>
    <property type="match status" value="1"/>
</dbReference>
<dbReference type="GO" id="GO:0005524">
    <property type="term" value="F:ATP binding"/>
    <property type="evidence" value="ECO:0007669"/>
    <property type="project" value="UniProtKB-KW"/>
</dbReference>
<dbReference type="EC" id="3.6.4.13" evidence="1"/>
<protein>
    <recommendedName>
        <fullName evidence="1">RNA helicase</fullName>
        <ecNumber evidence="1">3.6.4.13</ecNumber>
    </recommendedName>
</protein>
<dbReference type="SMART" id="SM00487">
    <property type="entry name" value="DEXDc"/>
    <property type="match status" value="1"/>
</dbReference>
<feature type="domain" description="Helicase ATP-binding" evidence="8">
    <location>
        <begin position="33"/>
        <end position="205"/>
    </location>
</feature>
<dbReference type="GO" id="GO:0033592">
    <property type="term" value="F:RNA strand annealing activity"/>
    <property type="evidence" value="ECO:0007669"/>
    <property type="project" value="TreeGrafter"/>
</dbReference>
<dbReference type="PROSITE" id="PS51192">
    <property type="entry name" value="HELICASE_ATP_BIND_1"/>
    <property type="match status" value="1"/>
</dbReference>
<dbReference type="PROSITE" id="PS51195">
    <property type="entry name" value="Q_MOTIF"/>
    <property type="match status" value="1"/>
</dbReference>
<dbReference type="PROSITE" id="PS51194">
    <property type="entry name" value="HELICASE_CTER"/>
    <property type="match status" value="1"/>
</dbReference>
<dbReference type="InterPro" id="IPR050547">
    <property type="entry name" value="DEAD_box_RNA_helicases"/>
</dbReference>
<feature type="region of interest" description="Disordered" evidence="7">
    <location>
        <begin position="372"/>
        <end position="424"/>
    </location>
</feature>
<name>A0A223KUQ6_9BACI</name>
<dbReference type="GO" id="GO:0003724">
    <property type="term" value="F:RNA helicase activity"/>
    <property type="evidence" value="ECO:0007669"/>
    <property type="project" value="UniProtKB-EC"/>
</dbReference>
<dbReference type="GO" id="GO:0005829">
    <property type="term" value="C:cytosol"/>
    <property type="evidence" value="ECO:0007669"/>
    <property type="project" value="TreeGrafter"/>
</dbReference>
<keyword evidence="2" id="KW-0547">Nucleotide-binding</keyword>
<evidence type="ECO:0000256" key="7">
    <source>
        <dbReference type="SAM" id="MobiDB-lite"/>
    </source>
</evidence>
<evidence type="ECO:0000313" key="11">
    <source>
        <dbReference type="EMBL" id="AST93190.1"/>
    </source>
</evidence>